<keyword evidence="12" id="KW-1185">Reference proteome</keyword>
<evidence type="ECO:0000256" key="1">
    <source>
        <dbReference type="ARBA" id="ARBA00001917"/>
    </source>
</evidence>
<evidence type="ECO:0000256" key="7">
    <source>
        <dbReference type="ARBA" id="ARBA00048342"/>
    </source>
</evidence>
<dbReference type="Proteomes" id="UP001217754">
    <property type="component" value="Chromosome 3"/>
</dbReference>
<dbReference type="PANTHER" id="PTHR45936">
    <property type="entry name" value="TRNA-DIHYDROURIDINE(20) SYNTHASE [NAD(P)+]-LIKE"/>
    <property type="match status" value="1"/>
</dbReference>
<protein>
    <submittedName>
        <fullName evidence="11">tRNA-dihydrouridine(20) synthase [NAD(P)(+)]</fullName>
        <ecNumber evidence="11">1.3.1.91</ecNumber>
    </submittedName>
</protein>
<dbReference type="Pfam" id="PF01207">
    <property type="entry name" value="Dus"/>
    <property type="match status" value="1"/>
</dbReference>
<evidence type="ECO:0000259" key="10">
    <source>
        <dbReference type="Pfam" id="PF01207"/>
    </source>
</evidence>
<dbReference type="PROSITE" id="PS01136">
    <property type="entry name" value="UPF0034"/>
    <property type="match status" value="1"/>
</dbReference>
<dbReference type="GeneID" id="85225583"/>
<comment type="catalytic activity">
    <reaction evidence="7">
        <text>a 5,6-dihydrouridine in mRNA + NAD(+) = a uridine in mRNA + NADH + H(+)</text>
        <dbReference type="Rhea" id="RHEA:69851"/>
        <dbReference type="Rhea" id="RHEA-COMP:14658"/>
        <dbReference type="Rhea" id="RHEA-COMP:17789"/>
        <dbReference type="ChEBI" id="CHEBI:15378"/>
        <dbReference type="ChEBI" id="CHEBI:57540"/>
        <dbReference type="ChEBI" id="CHEBI:57945"/>
        <dbReference type="ChEBI" id="CHEBI:65315"/>
        <dbReference type="ChEBI" id="CHEBI:74443"/>
    </reaction>
    <physiologicalReaction direction="right-to-left" evidence="7">
        <dbReference type="Rhea" id="RHEA:69853"/>
    </physiologicalReaction>
</comment>
<reference evidence="11" key="1">
    <citation type="submission" date="2023-03" db="EMBL/GenBank/DDBJ databases">
        <title>Mating type loci evolution in Malassezia.</title>
        <authorList>
            <person name="Coelho M.A."/>
        </authorList>
    </citation>
    <scope>NUCLEOTIDE SEQUENCE</scope>
    <source>
        <strain evidence="11">CBS 9431</strain>
    </source>
</reference>
<evidence type="ECO:0000313" key="11">
    <source>
        <dbReference type="EMBL" id="WFD38968.1"/>
    </source>
</evidence>
<dbReference type="CDD" id="cd02801">
    <property type="entry name" value="DUS_like_FMN"/>
    <property type="match status" value="1"/>
</dbReference>
<dbReference type="GO" id="GO:0050660">
    <property type="term" value="F:flavin adenine dinucleotide binding"/>
    <property type="evidence" value="ECO:0007669"/>
    <property type="project" value="InterPro"/>
</dbReference>
<dbReference type="InterPro" id="IPR013785">
    <property type="entry name" value="Aldolase_TIM"/>
</dbReference>
<accession>A0AAF0J9Z5</accession>
<keyword evidence="5" id="KW-0819">tRNA processing</keyword>
<keyword evidence="3" id="KW-0288">FMN</keyword>
<evidence type="ECO:0000256" key="2">
    <source>
        <dbReference type="ARBA" id="ARBA00022630"/>
    </source>
</evidence>
<dbReference type="Gene3D" id="3.20.20.70">
    <property type="entry name" value="Aldolase class I"/>
    <property type="match status" value="1"/>
</dbReference>
<keyword evidence="2" id="KW-0285">Flavoprotein</keyword>
<dbReference type="PANTHER" id="PTHR45936:SF1">
    <property type="entry name" value="TRNA-DIHYDROURIDINE(20) SYNTHASE [NAD(P)+]-LIKE"/>
    <property type="match status" value="1"/>
</dbReference>
<comment type="cofactor">
    <cofactor evidence="1">
        <name>FMN</name>
        <dbReference type="ChEBI" id="CHEBI:58210"/>
    </cofactor>
</comment>
<keyword evidence="6 11" id="KW-0560">Oxidoreductase</keyword>
<dbReference type="GO" id="GO:0006397">
    <property type="term" value="P:mRNA processing"/>
    <property type="evidence" value="ECO:0007669"/>
    <property type="project" value="UniProtKB-KW"/>
</dbReference>
<dbReference type="GO" id="GO:0102264">
    <property type="term" value="F:tRNA-dihydrouridine20 synthase activity"/>
    <property type="evidence" value="ECO:0007669"/>
    <property type="project" value="UniProtKB-EC"/>
</dbReference>
<dbReference type="RefSeq" id="XP_060121865.1">
    <property type="nucleotide sequence ID" value="XM_060265882.1"/>
</dbReference>
<dbReference type="GO" id="GO:0005737">
    <property type="term" value="C:cytoplasm"/>
    <property type="evidence" value="ECO:0007669"/>
    <property type="project" value="TreeGrafter"/>
</dbReference>
<feature type="compositionally biased region" description="Basic and acidic residues" evidence="9">
    <location>
        <begin position="1"/>
        <end position="10"/>
    </location>
</feature>
<dbReference type="SUPFAM" id="SSF51395">
    <property type="entry name" value="FMN-linked oxidoreductases"/>
    <property type="match status" value="1"/>
</dbReference>
<proteinExistence type="predicted"/>
<keyword evidence="4" id="KW-0507">mRNA processing</keyword>
<dbReference type="InterPro" id="IPR052582">
    <property type="entry name" value="tRNA-DUS-like"/>
</dbReference>
<name>A0AAF0J9Z5_9BASI</name>
<evidence type="ECO:0000256" key="6">
    <source>
        <dbReference type="ARBA" id="ARBA00023002"/>
    </source>
</evidence>
<dbReference type="EC" id="1.3.1.91" evidence="11"/>
<dbReference type="AlphaFoldDB" id="A0AAF0J9Z5"/>
<feature type="region of interest" description="Disordered" evidence="9">
    <location>
        <begin position="1"/>
        <end position="32"/>
    </location>
</feature>
<evidence type="ECO:0000256" key="9">
    <source>
        <dbReference type="SAM" id="MobiDB-lite"/>
    </source>
</evidence>
<evidence type="ECO:0000256" key="5">
    <source>
        <dbReference type="ARBA" id="ARBA00022694"/>
    </source>
</evidence>
<evidence type="ECO:0000256" key="4">
    <source>
        <dbReference type="ARBA" id="ARBA00022664"/>
    </source>
</evidence>
<evidence type="ECO:0000313" key="12">
    <source>
        <dbReference type="Proteomes" id="UP001217754"/>
    </source>
</evidence>
<gene>
    <name evidence="11" type="primary">dus2</name>
    <name evidence="11" type="ORF">MJAP1_001934</name>
</gene>
<dbReference type="EMBL" id="CP119960">
    <property type="protein sequence ID" value="WFD38968.1"/>
    <property type="molecule type" value="Genomic_DNA"/>
</dbReference>
<comment type="catalytic activity">
    <reaction evidence="8">
        <text>a 5,6-dihydrouridine in mRNA + NADP(+) = a uridine in mRNA + NADPH + H(+)</text>
        <dbReference type="Rhea" id="RHEA:69855"/>
        <dbReference type="Rhea" id="RHEA-COMP:14658"/>
        <dbReference type="Rhea" id="RHEA-COMP:17789"/>
        <dbReference type="ChEBI" id="CHEBI:15378"/>
        <dbReference type="ChEBI" id="CHEBI:57783"/>
        <dbReference type="ChEBI" id="CHEBI:58349"/>
        <dbReference type="ChEBI" id="CHEBI:65315"/>
        <dbReference type="ChEBI" id="CHEBI:74443"/>
    </reaction>
    <physiologicalReaction direction="right-to-left" evidence="8">
        <dbReference type="Rhea" id="RHEA:69857"/>
    </physiologicalReaction>
</comment>
<feature type="domain" description="DUS-like FMN-binding" evidence="10">
    <location>
        <begin position="44"/>
        <end position="318"/>
    </location>
</feature>
<dbReference type="InterPro" id="IPR035587">
    <property type="entry name" value="DUS-like_FMN-bd"/>
</dbReference>
<evidence type="ECO:0000256" key="8">
    <source>
        <dbReference type="ARBA" id="ARBA00049447"/>
    </source>
</evidence>
<organism evidence="11 12">
    <name type="scientific">Malassezia japonica</name>
    <dbReference type="NCBI Taxonomy" id="223818"/>
    <lineage>
        <taxon>Eukaryota</taxon>
        <taxon>Fungi</taxon>
        <taxon>Dikarya</taxon>
        <taxon>Basidiomycota</taxon>
        <taxon>Ustilaginomycotina</taxon>
        <taxon>Malasseziomycetes</taxon>
        <taxon>Malasseziales</taxon>
        <taxon>Malasseziaceae</taxon>
        <taxon>Malassezia</taxon>
    </lineage>
</organism>
<evidence type="ECO:0000256" key="3">
    <source>
        <dbReference type="ARBA" id="ARBA00022643"/>
    </source>
</evidence>
<sequence length="392" mass="42865">MSSTLEETRAAKRRHIDVGEGPSSVPLPPPSDARMPDFRNGLFLAPMVRIGSLPTRLLALEYGADLVWGPEVVDRAIMGAERRVNASTGEVEFMKDEKQVFSCHPAERDRLIYQVGSATPEYAAEAVRIVTEHDDVAGVDLNCGCPKPFSTLGGMGANLLSTPDLLCSILVAMRRAAPPHVSVTAKIRLLPTQEATLALVEQIVRTRTIRALTVHCRTKVMRPREPALLERLNEIVKHVEKIAAETGQDVPVICNGDCFSASDVERIQELTGVSSLMLARGPEANPSCFRSPRKCVAQEIAPKWVRYAAYFDNPFGNTKYCMTQLAFNTVAGIGGQERISALNKRELISIRSELSQSRTNEDIAAALRMAWPVESAAPLIDAVAAQVKKEPQ</sequence>
<dbReference type="InterPro" id="IPR018517">
    <property type="entry name" value="tRNA_hU_synthase_CS"/>
</dbReference>